<dbReference type="Proteomes" id="UP001165135">
    <property type="component" value="Unassembled WGS sequence"/>
</dbReference>
<evidence type="ECO:0000256" key="5">
    <source>
        <dbReference type="SAM" id="MobiDB-lite"/>
    </source>
</evidence>
<feature type="transmembrane region" description="Helical" evidence="6">
    <location>
        <begin position="12"/>
        <end position="29"/>
    </location>
</feature>
<dbReference type="InterPro" id="IPR026841">
    <property type="entry name" value="Aur1/Ipt1"/>
</dbReference>
<evidence type="ECO:0000256" key="1">
    <source>
        <dbReference type="ARBA" id="ARBA00004141"/>
    </source>
</evidence>
<evidence type="ECO:0000313" key="8">
    <source>
        <dbReference type="EMBL" id="GLY79548.1"/>
    </source>
</evidence>
<evidence type="ECO:0000256" key="2">
    <source>
        <dbReference type="ARBA" id="ARBA00022692"/>
    </source>
</evidence>
<keyword evidence="2 6" id="KW-0812">Transmembrane</keyword>
<dbReference type="InterPro" id="IPR052185">
    <property type="entry name" value="IPC_Synthase-Related"/>
</dbReference>
<dbReference type="EMBL" id="BSTJ01000012">
    <property type="protein sequence ID" value="GLY79548.1"/>
    <property type="molecule type" value="Genomic_DNA"/>
</dbReference>
<feature type="region of interest" description="Disordered" evidence="5">
    <location>
        <begin position="236"/>
        <end position="268"/>
    </location>
</feature>
<reference evidence="8" key="1">
    <citation type="submission" date="2023-03" db="EMBL/GenBank/DDBJ databases">
        <title>Actinoallomurus iriomotensis NBRC 103681.</title>
        <authorList>
            <person name="Ichikawa N."/>
            <person name="Sato H."/>
            <person name="Tonouchi N."/>
        </authorList>
    </citation>
    <scope>NUCLEOTIDE SEQUENCE</scope>
    <source>
        <strain evidence="8">NBRC 103681</strain>
    </source>
</reference>
<dbReference type="Pfam" id="PF14378">
    <property type="entry name" value="PAP2_3"/>
    <property type="match status" value="1"/>
</dbReference>
<dbReference type="GO" id="GO:0016020">
    <property type="term" value="C:membrane"/>
    <property type="evidence" value="ECO:0007669"/>
    <property type="project" value="UniProtKB-SubCell"/>
</dbReference>
<evidence type="ECO:0000256" key="3">
    <source>
        <dbReference type="ARBA" id="ARBA00022989"/>
    </source>
</evidence>
<feature type="transmembrane region" description="Helical" evidence="6">
    <location>
        <begin position="109"/>
        <end position="127"/>
    </location>
</feature>
<dbReference type="AlphaFoldDB" id="A0A9W6RPS3"/>
<dbReference type="CDD" id="cd03386">
    <property type="entry name" value="PAP2_Aur1_like"/>
    <property type="match status" value="1"/>
</dbReference>
<evidence type="ECO:0000256" key="4">
    <source>
        <dbReference type="ARBA" id="ARBA00023136"/>
    </source>
</evidence>
<evidence type="ECO:0000256" key="6">
    <source>
        <dbReference type="SAM" id="Phobius"/>
    </source>
</evidence>
<protein>
    <submittedName>
        <fullName evidence="8">Inositol phosphorylceramide synthase</fullName>
    </submittedName>
</protein>
<dbReference type="PANTHER" id="PTHR31310">
    <property type="match status" value="1"/>
</dbReference>
<dbReference type="PANTHER" id="PTHR31310:SF7">
    <property type="entry name" value="PA-PHOSPHATASE RELATED-FAMILY PROTEIN DDB_G0268928"/>
    <property type="match status" value="1"/>
</dbReference>
<keyword evidence="4 6" id="KW-0472">Membrane</keyword>
<feature type="domain" description="Inositolphosphotransferase Aur1/Ipt1" evidence="7">
    <location>
        <begin position="47"/>
        <end position="225"/>
    </location>
</feature>
<feature type="transmembrane region" description="Helical" evidence="6">
    <location>
        <begin position="78"/>
        <end position="97"/>
    </location>
</feature>
<comment type="subcellular location">
    <subcellularLocation>
        <location evidence="1">Membrane</location>
        <topology evidence="1">Multi-pass membrane protein</topology>
    </subcellularLocation>
</comment>
<proteinExistence type="predicted"/>
<sequence length="268" mass="29603">MRPTPPRSRPKIVRELLLVIVLYGLYRLGRLAANGHVSEAFANAARVWSWERTVHLPDEASVQGLILHGRALEKAANLYYSNVHFPAMIVFLVWMFWRHPTHYVWVRRVLTALTGAGLALHLAFPLAPPRMVPAFGLVDTGRLVGPSPYGDVDTQGLANQFAAMPSLHVGWALVIAIGLITVGRSRWRWLWLAHPAATLFVVVSTANHYWLDGIVAAALLGASLFLIPPRRRARLTDARLSKPHPPTAARSARALPPLDPPMHTATGH</sequence>
<feature type="transmembrane region" description="Helical" evidence="6">
    <location>
        <begin position="161"/>
        <end position="180"/>
    </location>
</feature>
<gene>
    <name evidence="8" type="ORF">Airi01_078150</name>
</gene>
<feature type="transmembrane region" description="Helical" evidence="6">
    <location>
        <begin position="187"/>
        <end position="203"/>
    </location>
</feature>
<feature type="transmembrane region" description="Helical" evidence="6">
    <location>
        <begin position="209"/>
        <end position="227"/>
    </location>
</feature>
<dbReference type="RefSeq" id="WP_285631182.1">
    <property type="nucleotide sequence ID" value="NZ_BSTJ01000012.1"/>
</dbReference>
<accession>A0A9W6RPS3</accession>
<keyword evidence="3 6" id="KW-1133">Transmembrane helix</keyword>
<comment type="caution">
    <text evidence="8">The sequence shown here is derived from an EMBL/GenBank/DDBJ whole genome shotgun (WGS) entry which is preliminary data.</text>
</comment>
<organism evidence="8 9">
    <name type="scientific">Actinoallomurus iriomotensis</name>
    <dbReference type="NCBI Taxonomy" id="478107"/>
    <lineage>
        <taxon>Bacteria</taxon>
        <taxon>Bacillati</taxon>
        <taxon>Actinomycetota</taxon>
        <taxon>Actinomycetes</taxon>
        <taxon>Streptosporangiales</taxon>
        <taxon>Thermomonosporaceae</taxon>
        <taxon>Actinoallomurus</taxon>
    </lineage>
</organism>
<evidence type="ECO:0000313" key="9">
    <source>
        <dbReference type="Proteomes" id="UP001165135"/>
    </source>
</evidence>
<evidence type="ECO:0000259" key="7">
    <source>
        <dbReference type="Pfam" id="PF14378"/>
    </source>
</evidence>
<name>A0A9W6RPS3_9ACTN</name>